<evidence type="ECO:0000313" key="4">
    <source>
        <dbReference type="Proteomes" id="UP000463983"/>
    </source>
</evidence>
<gene>
    <name evidence="3" type="ORF">MICH65_0231</name>
</gene>
<evidence type="ECO:0000256" key="2">
    <source>
        <dbReference type="SAM" id="Phobius"/>
    </source>
</evidence>
<dbReference type="EMBL" id="CP047901">
    <property type="protein sequence ID" value="QHO63212.1"/>
    <property type="molecule type" value="Genomic_DNA"/>
</dbReference>
<evidence type="ECO:0000313" key="3">
    <source>
        <dbReference type="EMBL" id="QHO63212.1"/>
    </source>
</evidence>
<evidence type="ECO:0000256" key="1">
    <source>
        <dbReference type="PROSITE-ProRule" id="PRU00339"/>
    </source>
</evidence>
<feature type="repeat" description="TPR" evidence="1">
    <location>
        <begin position="143"/>
        <end position="176"/>
    </location>
</feature>
<sequence length="190" mass="21856">MKRRVAIKNRITAKRRRLRVGKSDGLVDSPIFKSLVGLIPVLVMMVIASLNLFPVNDELRKEQHRTGQFPYSTLAHWDLARESAKRFDYTVAEKEYRLGEKYMSKDSPVLGASSEIEDLIWPETKLLDEVKRLSDEDIAPRSRSLLLNLAIDYWSLGESELAKEALEKAARIDPNDSLVSRMEWLLDVER</sequence>
<keyword evidence="2" id="KW-0472">Membrane</keyword>
<dbReference type="AlphaFoldDB" id="A0A857NBA6"/>
<dbReference type="InterPro" id="IPR019734">
    <property type="entry name" value="TPR_rpt"/>
</dbReference>
<keyword evidence="2" id="KW-0812">Transmembrane</keyword>
<keyword evidence="2" id="KW-1133">Transmembrane helix</keyword>
<dbReference type="RefSeq" id="WP_161931603.1">
    <property type="nucleotide sequence ID" value="NZ_CP047901.1"/>
</dbReference>
<name>A0A857NBA6_9BACT</name>
<proteinExistence type="predicted"/>
<dbReference type="Gene3D" id="1.25.40.10">
    <property type="entry name" value="Tetratricopeptide repeat domain"/>
    <property type="match status" value="1"/>
</dbReference>
<evidence type="ECO:0008006" key="5">
    <source>
        <dbReference type="Google" id="ProtNLM"/>
    </source>
</evidence>
<dbReference type="SUPFAM" id="SSF48452">
    <property type="entry name" value="TPR-like"/>
    <property type="match status" value="1"/>
</dbReference>
<keyword evidence="1" id="KW-0802">TPR repeat</keyword>
<dbReference type="KEGG" id="caqa:MICH65_0231"/>
<accession>A0A857NBA6</accession>
<dbReference type="InterPro" id="IPR011990">
    <property type="entry name" value="TPR-like_helical_dom_sf"/>
</dbReference>
<reference evidence="4" key="1">
    <citation type="journal article" date="2020" name="Microorganisms">
        <title>Complete Genome of a Member of a New Bacterial Lineage in the Microgenomates Group Reveals an Unusual Nucleotide Composition Disparity Between Two Strands of DNA and Limited Metabolic Potential.</title>
        <authorList>
            <person name="Kadnikov V.V."/>
            <person name="Mardanov A.V."/>
            <person name="Beletsky A.V."/>
            <person name="Karnachuk O.V."/>
            <person name="Ravin N.V."/>
        </authorList>
    </citation>
    <scope>NUCLEOTIDE SEQUENCE [LARGE SCALE GENOMIC DNA]</scope>
</reference>
<protein>
    <recommendedName>
        <fullName evidence="5">Tetratricopeptide repeat protein</fullName>
    </recommendedName>
</protein>
<dbReference type="PROSITE" id="PS50005">
    <property type="entry name" value="TPR"/>
    <property type="match status" value="1"/>
</dbReference>
<dbReference type="Proteomes" id="UP000463983">
    <property type="component" value="Chromosome"/>
</dbReference>
<feature type="transmembrane region" description="Helical" evidence="2">
    <location>
        <begin position="31"/>
        <end position="53"/>
    </location>
</feature>
<keyword evidence="4" id="KW-1185">Reference proteome</keyword>
<organism evidence="3 4">
    <name type="scientific">Candidatus Chazhemtobacterium aquaticus</name>
    <dbReference type="NCBI Taxonomy" id="2715735"/>
    <lineage>
        <taxon>Bacteria</taxon>
        <taxon>Candidatus Chazhemtobacteraceae</taxon>
        <taxon>Candidatus Chazhemtobacterium</taxon>
    </lineage>
</organism>